<keyword evidence="2" id="KW-1185">Reference proteome</keyword>
<protein>
    <submittedName>
        <fullName evidence="1">Uncharacterized protein</fullName>
    </submittedName>
</protein>
<proteinExistence type="predicted"/>
<reference evidence="1 2" key="1">
    <citation type="submission" date="2018-11" db="EMBL/GenBank/DDBJ databases">
        <authorList>
            <consortium name="Pathogen Informatics"/>
        </authorList>
    </citation>
    <scope>NUCLEOTIDE SEQUENCE [LARGE SCALE GENOMIC DNA]</scope>
    <source>
        <strain evidence="1 2">Zambia</strain>
    </source>
</reference>
<accession>A0A183MNQ4</accession>
<dbReference type="AlphaFoldDB" id="A0A183MNQ4"/>
<organism evidence="1 2">
    <name type="scientific">Schistosoma margrebowiei</name>
    <dbReference type="NCBI Taxonomy" id="48269"/>
    <lineage>
        <taxon>Eukaryota</taxon>
        <taxon>Metazoa</taxon>
        <taxon>Spiralia</taxon>
        <taxon>Lophotrochozoa</taxon>
        <taxon>Platyhelminthes</taxon>
        <taxon>Trematoda</taxon>
        <taxon>Digenea</taxon>
        <taxon>Strigeidida</taxon>
        <taxon>Schistosomatoidea</taxon>
        <taxon>Schistosomatidae</taxon>
        <taxon>Schistosoma</taxon>
    </lineage>
</organism>
<dbReference type="PANTHER" id="PTHR23227">
    <property type="entry name" value="BUCENTAUR RELATED"/>
    <property type="match status" value="1"/>
</dbReference>
<dbReference type="CDD" id="cd09076">
    <property type="entry name" value="L1-EN"/>
    <property type="match status" value="1"/>
</dbReference>
<dbReference type="STRING" id="48269.A0A183MNQ4"/>
<dbReference type="Gene3D" id="3.60.10.10">
    <property type="entry name" value="Endonuclease/exonuclease/phosphatase"/>
    <property type="match status" value="1"/>
</dbReference>
<evidence type="ECO:0000313" key="1">
    <source>
        <dbReference type="EMBL" id="VDP24682.1"/>
    </source>
</evidence>
<dbReference type="SUPFAM" id="SSF56219">
    <property type="entry name" value="DNase I-like"/>
    <property type="match status" value="1"/>
</dbReference>
<evidence type="ECO:0000313" key="2">
    <source>
        <dbReference type="Proteomes" id="UP000277204"/>
    </source>
</evidence>
<dbReference type="InterPro" id="IPR036691">
    <property type="entry name" value="Endo/exonu/phosph_ase_sf"/>
</dbReference>
<dbReference type="EMBL" id="UZAI01017437">
    <property type="protein sequence ID" value="VDP24682.1"/>
    <property type="molecule type" value="Genomic_DNA"/>
</dbReference>
<dbReference type="InterPro" id="IPR027124">
    <property type="entry name" value="Swc5/CFDP1/2"/>
</dbReference>
<name>A0A183MNQ4_9TREM</name>
<gene>
    <name evidence="1" type="ORF">SMRZ_LOCUS17679</name>
</gene>
<dbReference type="Proteomes" id="UP000277204">
    <property type="component" value="Unassembled WGS sequence"/>
</dbReference>
<dbReference type="PANTHER" id="PTHR23227:SF67">
    <property type="entry name" value="CRANIOFACIAL DEVELOPMENT PROTEIN 2-LIKE"/>
    <property type="match status" value="1"/>
</dbReference>
<sequence>MPLLTTRATIYLGVHGVRTMWDTGRAFQIAAEMRRYNLEVLRISETHWTQVGQQRLASGEVLLYSGHEEENFPHTQGVELMLSKQAQKALIGWESHGPRIIKASFKTKKEGISMNIIQCYAPTNDYNEDAKDQLYDRPQSVVGTDNTGYEDIMGRQGLGERNENGERFANLCALNKLVIGGTIFPYKRIHKTIWTSPDHTTQNQIDHICINKSFRRTIEDVRTKRGADIASDHHLLVAKMKLKLKEHWTMGRTISQKFNTAFLQDTNKLNKFKIVLSNKFQAFHDLLNGEGTTMESNWKGIKEAITSTCHEVLGHKKHHHKEWITVDTLDNIQERRNKKAAVNTSRTRAEKAKAQAEYTEVNKQVKRSIRTKKRKYVEDLATTAEKAAREGNMRQLYDKTKKLSGNRCKPERLVKSRKGEVVTNTEEQRNRWVEHLN</sequence>